<evidence type="ECO:0000313" key="4">
    <source>
        <dbReference type="EMBL" id="PAA88714.1"/>
    </source>
</evidence>
<keyword evidence="5" id="KW-1185">Reference proteome</keyword>
<accession>A0A267GTF6</accession>
<keyword evidence="2" id="KW-1133">Transmembrane helix</keyword>
<organism evidence="4 5">
    <name type="scientific">Macrostomum lignano</name>
    <dbReference type="NCBI Taxonomy" id="282301"/>
    <lineage>
        <taxon>Eukaryota</taxon>
        <taxon>Metazoa</taxon>
        <taxon>Spiralia</taxon>
        <taxon>Lophotrochozoa</taxon>
        <taxon>Platyhelminthes</taxon>
        <taxon>Rhabditophora</taxon>
        <taxon>Macrostomorpha</taxon>
        <taxon>Macrostomida</taxon>
        <taxon>Macrostomidae</taxon>
        <taxon>Macrostomum</taxon>
    </lineage>
</organism>
<evidence type="ECO:0000256" key="1">
    <source>
        <dbReference type="SAM" id="MobiDB-lite"/>
    </source>
</evidence>
<evidence type="ECO:0000313" key="5">
    <source>
        <dbReference type="Proteomes" id="UP000215902"/>
    </source>
</evidence>
<gene>
    <name evidence="4" type="ORF">BOX15_Mlig019245g1</name>
</gene>
<evidence type="ECO:0000256" key="2">
    <source>
        <dbReference type="SAM" id="Phobius"/>
    </source>
</evidence>
<keyword evidence="2" id="KW-0472">Membrane</keyword>
<keyword evidence="3" id="KW-0732">Signal</keyword>
<reference evidence="4 5" key="1">
    <citation type="submission" date="2017-06" db="EMBL/GenBank/DDBJ databases">
        <title>A platform for efficient transgenesis in Macrostomum lignano, a flatworm model organism for stem cell research.</title>
        <authorList>
            <person name="Berezikov E."/>
        </authorList>
    </citation>
    <scope>NUCLEOTIDE SEQUENCE [LARGE SCALE GENOMIC DNA]</scope>
    <source>
        <strain evidence="4">DV1</strain>
        <tissue evidence="4">Whole organism</tissue>
    </source>
</reference>
<feature type="region of interest" description="Disordered" evidence="1">
    <location>
        <begin position="97"/>
        <end position="120"/>
    </location>
</feature>
<feature type="signal peptide" evidence="3">
    <location>
        <begin position="1"/>
        <end position="26"/>
    </location>
</feature>
<feature type="transmembrane region" description="Helical" evidence="2">
    <location>
        <begin position="331"/>
        <end position="353"/>
    </location>
</feature>
<feature type="non-terminal residue" evidence="4">
    <location>
        <position position="1"/>
    </location>
</feature>
<comment type="caution">
    <text evidence="4">The sequence shown here is derived from an EMBL/GenBank/DDBJ whole genome shotgun (WGS) entry which is preliminary data.</text>
</comment>
<dbReference type="EMBL" id="NIVC01000177">
    <property type="protein sequence ID" value="PAA88714.1"/>
    <property type="molecule type" value="Genomic_DNA"/>
</dbReference>
<proteinExistence type="predicted"/>
<sequence>LTNPNLESSMNLLSLCQILSIPAALASGPYNSKCDWSEWRCLDRPDGVGCVASKSRLCCNGTAGCQVDSYVHKTLYSRADQLAKGIDCLQRNKIGLPDSDSSGSNSDHERDVSFSLSSAGTAPQAAATTCLARPRFDGSKFPPPRWCPWTQWSSWTAECRRKSGLESGLPDGLIELVRQLGNETDAFKYSSRSRGCYCPASPDPTYTCEGKRLDWRYKSLQSEPSSSSSSSGGSSLEPTVCHWCSWESWLPACTCPLPADFPKPRRRRSCLCFAGDYLIAQQQLAGDSSNGSYSVCGEGSNVQVAPSAKSVCPVCSHLHANYQVSQFLNPLAIGFAVYLLVALAAFLLCRLFCGNPRHSDANSRDQLSVDDFLASPPPADAVTSAV</sequence>
<feature type="chain" id="PRO_5013238493" evidence="3">
    <location>
        <begin position="27"/>
        <end position="386"/>
    </location>
</feature>
<evidence type="ECO:0000256" key="3">
    <source>
        <dbReference type="SAM" id="SignalP"/>
    </source>
</evidence>
<name>A0A267GTF6_9PLAT</name>
<protein>
    <submittedName>
        <fullName evidence="4">Uncharacterized protein</fullName>
    </submittedName>
</protein>
<dbReference type="Proteomes" id="UP000215902">
    <property type="component" value="Unassembled WGS sequence"/>
</dbReference>
<keyword evidence="2" id="KW-0812">Transmembrane</keyword>
<dbReference type="AlphaFoldDB" id="A0A267GTF6"/>